<name>A0A139WGI9_TRICA</name>
<dbReference type="KEGG" id="tca:103313639"/>
<feature type="chain" id="PRO_5007299929" evidence="1">
    <location>
        <begin position="21"/>
        <end position="193"/>
    </location>
</feature>
<accession>A0A139WGI9</accession>
<evidence type="ECO:0000256" key="1">
    <source>
        <dbReference type="SAM" id="SignalP"/>
    </source>
</evidence>
<feature type="signal peptide" evidence="1">
    <location>
        <begin position="1"/>
        <end position="20"/>
    </location>
</feature>
<proteinExistence type="predicted"/>
<dbReference type="InterPro" id="IPR006631">
    <property type="entry name" value="DM4_12"/>
</dbReference>
<protein>
    <submittedName>
        <fullName evidence="2">Uncharacterized protein</fullName>
    </submittedName>
</protein>
<dbReference type="OrthoDB" id="8186940at2759"/>
<reference evidence="2 3" key="2">
    <citation type="journal article" date="2010" name="Nucleic Acids Res.">
        <title>BeetleBase in 2010: revisions to provide comprehensive genomic information for Tribolium castaneum.</title>
        <authorList>
            <person name="Kim H.S."/>
            <person name="Murphy T."/>
            <person name="Xia J."/>
            <person name="Caragea D."/>
            <person name="Park Y."/>
            <person name="Beeman R.W."/>
            <person name="Lorenzen M.D."/>
            <person name="Butcher S."/>
            <person name="Manak J.R."/>
            <person name="Brown S.J."/>
        </authorList>
    </citation>
    <scope>GENOME REANNOTATION</scope>
    <source>
        <strain evidence="2 3">Georgia GA2</strain>
    </source>
</reference>
<dbReference type="SMART" id="SM00718">
    <property type="entry name" value="DM4_12"/>
    <property type="match status" value="1"/>
</dbReference>
<sequence length="193" mass="22195">MAKAQLLIFLNLLLISTSKTNHSVTKRSLLFPRATVLQFTYGISAPAILPSRSINLSLCFQVNYDLPYNISNFRPKIIQAKANDHFDLSRETFYKYIIKFLDNFNMEGEECLYRMICELAEFPMHLDQSENLLEKIVHFVFTPSLELSSNSTEKFSSKLLEAENLGKTDGNCHKIYSKCFVPLLSLFTAKYII</sequence>
<keyword evidence="1" id="KW-0732">Signal</keyword>
<dbReference type="Proteomes" id="UP000007266">
    <property type="component" value="Linkage group 6"/>
</dbReference>
<dbReference type="Pfam" id="PF07841">
    <property type="entry name" value="DM4_12"/>
    <property type="match status" value="1"/>
</dbReference>
<dbReference type="PANTHER" id="PTHR21398:SF4">
    <property type="entry name" value="AGAP002980-PA"/>
    <property type="match status" value="1"/>
</dbReference>
<evidence type="ECO:0000313" key="2">
    <source>
        <dbReference type="EMBL" id="KYB27072.1"/>
    </source>
</evidence>
<dbReference type="OMA" id="MDMGFQM"/>
<keyword evidence="3" id="KW-1185">Reference proteome</keyword>
<reference evidence="2 3" key="1">
    <citation type="journal article" date="2008" name="Nature">
        <title>The genome of the model beetle and pest Tribolium castaneum.</title>
        <authorList>
            <consortium name="Tribolium Genome Sequencing Consortium"/>
            <person name="Richards S."/>
            <person name="Gibbs R.A."/>
            <person name="Weinstock G.M."/>
            <person name="Brown S.J."/>
            <person name="Denell R."/>
            <person name="Beeman R.W."/>
            <person name="Gibbs R."/>
            <person name="Beeman R.W."/>
            <person name="Brown S.J."/>
            <person name="Bucher G."/>
            <person name="Friedrich M."/>
            <person name="Grimmelikhuijzen C.J."/>
            <person name="Klingler M."/>
            <person name="Lorenzen M."/>
            <person name="Richards S."/>
            <person name="Roth S."/>
            <person name="Schroder R."/>
            <person name="Tautz D."/>
            <person name="Zdobnov E.M."/>
            <person name="Muzny D."/>
            <person name="Gibbs R.A."/>
            <person name="Weinstock G.M."/>
            <person name="Attaway T."/>
            <person name="Bell S."/>
            <person name="Buhay C.J."/>
            <person name="Chandrabose M.N."/>
            <person name="Chavez D."/>
            <person name="Clerk-Blankenburg K.P."/>
            <person name="Cree A."/>
            <person name="Dao M."/>
            <person name="Davis C."/>
            <person name="Chacko J."/>
            <person name="Dinh H."/>
            <person name="Dugan-Rocha S."/>
            <person name="Fowler G."/>
            <person name="Garner T.T."/>
            <person name="Garnes J."/>
            <person name="Gnirke A."/>
            <person name="Hawes A."/>
            <person name="Hernandez J."/>
            <person name="Hines S."/>
            <person name="Holder M."/>
            <person name="Hume J."/>
            <person name="Jhangiani S.N."/>
            <person name="Joshi V."/>
            <person name="Khan Z.M."/>
            <person name="Jackson L."/>
            <person name="Kovar C."/>
            <person name="Kowis A."/>
            <person name="Lee S."/>
            <person name="Lewis L.R."/>
            <person name="Margolis J."/>
            <person name="Morgan M."/>
            <person name="Nazareth L.V."/>
            <person name="Nguyen N."/>
            <person name="Okwuonu G."/>
            <person name="Parker D."/>
            <person name="Richards S."/>
            <person name="Ruiz S.J."/>
            <person name="Santibanez J."/>
            <person name="Savard J."/>
            <person name="Scherer S.E."/>
            <person name="Schneider B."/>
            <person name="Sodergren E."/>
            <person name="Tautz D."/>
            <person name="Vattahil S."/>
            <person name="Villasana D."/>
            <person name="White C.S."/>
            <person name="Wright R."/>
            <person name="Park Y."/>
            <person name="Beeman R.W."/>
            <person name="Lord J."/>
            <person name="Oppert B."/>
            <person name="Lorenzen M."/>
            <person name="Brown S."/>
            <person name="Wang L."/>
            <person name="Savard J."/>
            <person name="Tautz D."/>
            <person name="Richards S."/>
            <person name="Weinstock G."/>
            <person name="Gibbs R.A."/>
            <person name="Liu Y."/>
            <person name="Worley K."/>
            <person name="Weinstock G."/>
            <person name="Elsik C.G."/>
            <person name="Reese J.T."/>
            <person name="Elhaik E."/>
            <person name="Landan G."/>
            <person name="Graur D."/>
            <person name="Arensburger P."/>
            <person name="Atkinson P."/>
            <person name="Beeman R.W."/>
            <person name="Beidler J."/>
            <person name="Brown S.J."/>
            <person name="Demuth J.P."/>
            <person name="Drury D.W."/>
            <person name="Du Y.Z."/>
            <person name="Fujiwara H."/>
            <person name="Lorenzen M."/>
            <person name="Maselli V."/>
            <person name="Osanai M."/>
            <person name="Park Y."/>
            <person name="Robertson H.M."/>
            <person name="Tu Z."/>
            <person name="Wang J.J."/>
            <person name="Wang S."/>
            <person name="Richards S."/>
            <person name="Song H."/>
            <person name="Zhang L."/>
            <person name="Sodergren E."/>
            <person name="Werner D."/>
            <person name="Stanke M."/>
            <person name="Morgenstern B."/>
            <person name="Solovyev V."/>
            <person name="Kosarev P."/>
            <person name="Brown G."/>
            <person name="Chen H.C."/>
            <person name="Ermolaeva O."/>
            <person name="Hlavina W."/>
            <person name="Kapustin Y."/>
            <person name="Kiryutin B."/>
            <person name="Kitts P."/>
            <person name="Maglott D."/>
            <person name="Pruitt K."/>
            <person name="Sapojnikov V."/>
            <person name="Souvorov A."/>
            <person name="Mackey A.J."/>
            <person name="Waterhouse R.M."/>
            <person name="Wyder S."/>
            <person name="Zdobnov E.M."/>
            <person name="Zdobnov E.M."/>
            <person name="Wyder S."/>
            <person name="Kriventseva E.V."/>
            <person name="Kadowaki T."/>
            <person name="Bork P."/>
            <person name="Aranda M."/>
            <person name="Bao R."/>
            <person name="Beermann A."/>
            <person name="Berns N."/>
            <person name="Bolognesi R."/>
            <person name="Bonneton F."/>
            <person name="Bopp D."/>
            <person name="Brown S.J."/>
            <person name="Bucher G."/>
            <person name="Butts T."/>
            <person name="Chaumot A."/>
            <person name="Denell R.E."/>
            <person name="Ferrier D.E."/>
            <person name="Friedrich M."/>
            <person name="Gordon C.M."/>
            <person name="Jindra M."/>
            <person name="Klingler M."/>
            <person name="Lan Q."/>
            <person name="Lattorff H.M."/>
            <person name="Laudet V."/>
            <person name="von Levetsow C."/>
            <person name="Liu Z."/>
            <person name="Lutz R."/>
            <person name="Lynch J.A."/>
            <person name="da Fonseca R.N."/>
            <person name="Posnien N."/>
            <person name="Reuter R."/>
            <person name="Roth S."/>
            <person name="Savard J."/>
            <person name="Schinko J.B."/>
            <person name="Schmitt C."/>
            <person name="Schoppmeier M."/>
            <person name="Schroder R."/>
            <person name="Shippy T.D."/>
            <person name="Simonnet F."/>
            <person name="Marques-Souza H."/>
            <person name="Tautz D."/>
            <person name="Tomoyasu Y."/>
            <person name="Trauner J."/>
            <person name="Van der Zee M."/>
            <person name="Vervoort M."/>
            <person name="Wittkopp N."/>
            <person name="Wimmer E.A."/>
            <person name="Yang X."/>
            <person name="Jones A.K."/>
            <person name="Sattelle D.B."/>
            <person name="Ebert P.R."/>
            <person name="Nelson D."/>
            <person name="Scott J.G."/>
            <person name="Beeman R.W."/>
            <person name="Muthukrishnan S."/>
            <person name="Kramer K.J."/>
            <person name="Arakane Y."/>
            <person name="Beeman R.W."/>
            <person name="Zhu Q."/>
            <person name="Hogenkamp D."/>
            <person name="Dixit R."/>
            <person name="Oppert B."/>
            <person name="Jiang H."/>
            <person name="Zou Z."/>
            <person name="Marshall J."/>
            <person name="Elpidina E."/>
            <person name="Vinokurov K."/>
            <person name="Oppert C."/>
            <person name="Zou Z."/>
            <person name="Evans J."/>
            <person name="Lu Z."/>
            <person name="Zhao P."/>
            <person name="Sumathipala N."/>
            <person name="Altincicek B."/>
            <person name="Vilcinskas A."/>
            <person name="Williams M."/>
            <person name="Hultmark D."/>
            <person name="Hetru C."/>
            <person name="Jiang H."/>
            <person name="Grimmelikhuijzen C.J."/>
            <person name="Hauser F."/>
            <person name="Cazzamali G."/>
            <person name="Williamson M."/>
            <person name="Park Y."/>
            <person name="Li B."/>
            <person name="Tanaka Y."/>
            <person name="Predel R."/>
            <person name="Neupert S."/>
            <person name="Schachtner J."/>
            <person name="Verleyen P."/>
            <person name="Raible F."/>
            <person name="Bork P."/>
            <person name="Friedrich M."/>
            <person name="Walden K.K."/>
            <person name="Robertson H.M."/>
            <person name="Angeli S."/>
            <person name="Foret S."/>
            <person name="Bucher G."/>
            <person name="Schuetz S."/>
            <person name="Maleszka R."/>
            <person name="Wimmer E.A."/>
            <person name="Beeman R.W."/>
            <person name="Lorenzen M."/>
            <person name="Tomoyasu Y."/>
            <person name="Miller S.C."/>
            <person name="Grossmann D."/>
            <person name="Bucher G."/>
        </authorList>
    </citation>
    <scope>NUCLEOTIDE SEQUENCE [LARGE SCALE GENOMIC DNA]</scope>
    <source>
        <strain evidence="2 3">Georgia GA2</strain>
    </source>
</reference>
<organism evidence="2 3">
    <name type="scientific">Tribolium castaneum</name>
    <name type="common">Red flour beetle</name>
    <dbReference type="NCBI Taxonomy" id="7070"/>
    <lineage>
        <taxon>Eukaryota</taxon>
        <taxon>Metazoa</taxon>
        <taxon>Ecdysozoa</taxon>
        <taxon>Arthropoda</taxon>
        <taxon>Hexapoda</taxon>
        <taxon>Insecta</taxon>
        <taxon>Pterygota</taxon>
        <taxon>Neoptera</taxon>
        <taxon>Endopterygota</taxon>
        <taxon>Coleoptera</taxon>
        <taxon>Polyphaga</taxon>
        <taxon>Cucujiformia</taxon>
        <taxon>Tenebrionidae</taxon>
        <taxon>Tenebrionidae incertae sedis</taxon>
        <taxon>Tribolium</taxon>
    </lineage>
</organism>
<dbReference type="InParanoid" id="A0A139WGI9"/>
<evidence type="ECO:0000313" key="3">
    <source>
        <dbReference type="Proteomes" id="UP000007266"/>
    </source>
</evidence>
<dbReference type="EMBL" id="KQ971345">
    <property type="protein sequence ID" value="KYB27072.1"/>
    <property type="molecule type" value="Genomic_DNA"/>
</dbReference>
<gene>
    <name evidence="2" type="primary">AUGUSTUS-3.0.2_33399</name>
    <name evidence="2" type="ORF">TcasGA2_TC033399</name>
</gene>
<dbReference type="AlphaFoldDB" id="A0A139WGI9"/>
<dbReference type="PANTHER" id="PTHR21398">
    <property type="entry name" value="AGAP007094-PA"/>
    <property type="match status" value="1"/>
</dbReference>